<evidence type="ECO:0000256" key="6">
    <source>
        <dbReference type="ARBA" id="ARBA00022989"/>
    </source>
</evidence>
<sequence length="313" mass="34640">MLRYIMKRMAALIIILFGLSVLTFCLTNILPSDPAQQMLESMGAGSDPEVIGKIKEEYGLDQPLAVQYKNWLGGVLHGDFGDSVKYGQPVSEILARKLPNTIKLACSSFLLMLVIALPLGILSAVYHNRIADYIIRFLAFIGEAMPSFWIALLLIYLFAVKLHVLPVGGSESMKHLIMPAVTLALGMAASYIRRIRAAMLEEMSEPYIMGELSRGVSRKRIVLRHVLPNSLLTIVTLLGMSFGGLLGGTMIVETIFSWNGIGSAAVSAITNRDYQLIQGYVMWMGVIYVCVNLAVDIFYRYLDPRIRLGGMEK</sequence>
<evidence type="ECO:0000256" key="2">
    <source>
        <dbReference type="ARBA" id="ARBA00022448"/>
    </source>
</evidence>
<dbReference type="CDD" id="cd06261">
    <property type="entry name" value="TM_PBP2"/>
    <property type="match status" value="1"/>
</dbReference>
<dbReference type="PANTHER" id="PTHR43163:SF6">
    <property type="entry name" value="DIPEPTIDE TRANSPORT SYSTEM PERMEASE PROTEIN DPPB-RELATED"/>
    <property type="match status" value="1"/>
</dbReference>
<organism evidence="15 16">
    <name type="scientific">Wansuia hejianensis</name>
    <dbReference type="NCBI Taxonomy" id="2763667"/>
    <lineage>
        <taxon>Bacteria</taxon>
        <taxon>Bacillati</taxon>
        <taxon>Bacillota</taxon>
        <taxon>Clostridia</taxon>
        <taxon>Lachnospirales</taxon>
        <taxon>Lachnospiraceae</taxon>
        <taxon>Wansuia</taxon>
    </lineage>
</organism>
<comment type="similarity">
    <text evidence="10">Belongs to the binding-protein-dependent transport system permease family. OppBC subfamily.</text>
</comment>
<evidence type="ECO:0000256" key="10">
    <source>
        <dbReference type="ARBA" id="ARBA00024202"/>
    </source>
</evidence>
<protein>
    <recommendedName>
        <fullName evidence="12">Nickel import system permease protein NikB</fullName>
    </recommendedName>
</protein>
<dbReference type="RefSeq" id="WP_118648481.1">
    <property type="nucleotide sequence ID" value="NZ_CP060635.1"/>
</dbReference>
<dbReference type="GO" id="GO:0015099">
    <property type="term" value="F:nickel cation transmembrane transporter activity"/>
    <property type="evidence" value="ECO:0007669"/>
    <property type="project" value="InterPro"/>
</dbReference>
<evidence type="ECO:0000313" key="16">
    <source>
        <dbReference type="Proteomes" id="UP000515860"/>
    </source>
</evidence>
<evidence type="ECO:0000256" key="11">
    <source>
        <dbReference type="ARBA" id="ARBA00038669"/>
    </source>
</evidence>
<evidence type="ECO:0000313" key="15">
    <source>
        <dbReference type="EMBL" id="QNM08955.1"/>
    </source>
</evidence>
<proteinExistence type="inferred from homology"/>
<dbReference type="InterPro" id="IPR035906">
    <property type="entry name" value="MetI-like_sf"/>
</dbReference>
<dbReference type="PROSITE" id="PS50928">
    <property type="entry name" value="ABC_TM1"/>
    <property type="match status" value="1"/>
</dbReference>
<evidence type="ECO:0000256" key="8">
    <source>
        <dbReference type="ARBA" id="ARBA00023112"/>
    </source>
</evidence>
<keyword evidence="4" id="KW-0533">Nickel</keyword>
<evidence type="ECO:0000256" key="4">
    <source>
        <dbReference type="ARBA" id="ARBA00022596"/>
    </source>
</evidence>
<dbReference type="InterPro" id="IPR050045">
    <property type="entry name" value="Opp2B"/>
</dbReference>
<keyword evidence="7" id="KW-0406">Ion transport</keyword>
<dbReference type="AlphaFoldDB" id="A0A7G9GDS3"/>
<evidence type="ECO:0000256" key="13">
    <source>
        <dbReference type="RuleBase" id="RU363032"/>
    </source>
</evidence>
<reference evidence="15 16" key="1">
    <citation type="submission" date="2020-08" db="EMBL/GenBank/DDBJ databases">
        <authorList>
            <person name="Liu C."/>
            <person name="Sun Q."/>
        </authorList>
    </citation>
    <scope>NUCLEOTIDE SEQUENCE [LARGE SCALE GENOMIC DNA]</scope>
    <source>
        <strain evidence="15 16">NSJ-29</strain>
    </source>
</reference>
<evidence type="ECO:0000256" key="9">
    <source>
        <dbReference type="ARBA" id="ARBA00023136"/>
    </source>
</evidence>
<dbReference type="Pfam" id="PF19300">
    <property type="entry name" value="BPD_transp_1_N"/>
    <property type="match status" value="1"/>
</dbReference>
<feature type="transmembrane region" description="Helical" evidence="13">
    <location>
        <begin position="280"/>
        <end position="302"/>
    </location>
</feature>
<evidence type="ECO:0000256" key="7">
    <source>
        <dbReference type="ARBA" id="ARBA00023065"/>
    </source>
</evidence>
<dbReference type="EMBL" id="CP060635">
    <property type="protein sequence ID" value="QNM08955.1"/>
    <property type="molecule type" value="Genomic_DNA"/>
</dbReference>
<keyword evidence="5 13" id="KW-0812">Transmembrane</keyword>
<keyword evidence="3" id="KW-1003">Cell membrane</keyword>
<keyword evidence="6 13" id="KW-1133">Transmembrane helix</keyword>
<comment type="subcellular location">
    <subcellularLocation>
        <location evidence="1 13">Cell membrane</location>
        <topology evidence="1 13">Multi-pass membrane protein</topology>
    </subcellularLocation>
</comment>
<keyword evidence="9 13" id="KW-0472">Membrane</keyword>
<evidence type="ECO:0000259" key="14">
    <source>
        <dbReference type="PROSITE" id="PS50928"/>
    </source>
</evidence>
<feature type="transmembrane region" description="Helical" evidence="13">
    <location>
        <begin position="226"/>
        <end position="252"/>
    </location>
</feature>
<dbReference type="SUPFAM" id="SSF161098">
    <property type="entry name" value="MetI-like"/>
    <property type="match status" value="1"/>
</dbReference>
<dbReference type="Proteomes" id="UP000515860">
    <property type="component" value="Chromosome"/>
</dbReference>
<dbReference type="Gene3D" id="1.10.3720.10">
    <property type="entry name" value="MetI-like"/>
    <property type="match status" value="1"/>
</dbReference>
<feature type="transmembrane region" description="Helical" evidence="13">
    <location>
        <begin position="137"/>
        <end position="160"/>
    </location>
</feature>
<evidence type="ECO:0000256" key="5">
    <source>
        <dbReference type="ARBA" id="ARBA00022692"/>
    </source>
</evidence>
<dbReference type="PANTHER" id="PTHR43163">
    <property type="entry name" value="DIPEPTIDE TRANSPORT SYSTEM PERMEASE PROTEIN DPPB-RELATED"/>
    <property type="match status" value="1"/>
</dbReference>
<accession>A0A7G9GDS3</accession>
<keyword evidence="16" id="KW-1185">Reference proteome</keyword>
<keyword evidence="8" id="KW-0921">Nickel transport</keyword>
<dbReference type="InterPro" id="IPR000515">
    <property type="entry name" value="MetI-like"/>
</dbReference>
<dbReference type="InterPro" id="IPR045621">
    <property type="entry name" value="BPD_transp_1_N"/>
</dbReference>
<dbReference type="KEGG" id="whj:H9Q79_01230"/>
<evidence type="ECO:0000256" key="3">
    <source>
        <dbReference type="ARBA" id="ARBA00022475"/>
    </source>
</evidence>
<keyword evidence="2 13" id="KW-0813">Transport</keyword>
<feature type="transmembrane region" description="Helical" evidence="13">
    <location>
        <begin position="102"/>
        <end position="125"/>
    </location>
</feature>
<feature type="transmembrane region" description="Helical" evidence="13">
    <location>
        <begin position="172"/>
        <end position="192"/>
    </location>
</feature>
<name>A0A7G9GDS3_9FIRM</name>
<gene>
    <name evidence="15" type="ORF">H9Q79_01230</name>
</gene>
<feature type="domain" description="ABC transmembrane type-1" evidence="14">
    <location>
        <begin position="98"/>
        <end position="299"/>
    </location>
</feature>
<evidence type="ECO:0000256" key="12">
    <source>
        <dbReference type="ARBA" id="ARBA00044774"/>
    </source>
</evidence>
<dbReference type="NCBIfam" id="NF045470">
    <property type="entry name" value="Opp2B"/>
    <property type="match status" value="1"/>
</dbReference>
<evidence type="ECO:0000256" key="1">
    <source>
        <dbReference type="ARBA" id="ARBA00004651"/>
    </source>
</evidence>
<dbReference type="GO" id="GO:0005886">
    <property type="term" value="C:plasma membrane"/>
    <property type="evidence" value="ECO:0007669"/>
    <property type="project" value="UniProtKB-SubCell"/>
</dbReference>
<comment type="subunit">
    <text evidence="11">The complex is composed of two ATP-binding proteins (NikD and NikE), two transmembrane proteins (NikB and NikC) and a solute-binding protein (NikA).</text>
</comment>
<dbReference type="Pfam" id="PF00528">
    <property type="entry name" value="BPD_transp_1"/>
    <property type="match status" value="1"/>
</dbReference>